<dbReference type="SUPFAM" id="SSF75217">
    <property type="entry name" value="alpha/beta knot"/>
    <property type="match status" value="1"/>
</dbReference>
<dbReference type="EMBL" id="DXET01000224">
    <property type="protein sequence ID" value="HIX82279.1"/>
    <property type="molecule type" value="Genomic_DNA"/>
</dbReference>
<keyword evidence="5" id="KW-0963">Cytoplasm</keyword>
<evidence type="ECO:0000256" key="5">
    <source>
        <dbReference type="ARBA" id="ARBA00022490"/>
    </source>
</evidence>
<keyword evidence="8" id="KW-0808">Transferase</keyword>
<comment type="catalytic activity">
    <reaction evidence="12">
        <text>uridine(1498) in 16S rRNA + S-adenosyl-L-methionine = N(3)-methyluridine(1498) in 16S rRNA + S-adenosyl-L-homocysteine + H(+)</text>
        <dbReference type="Rhea" id="RHEA:42920"/>
        <dbReference type="Rhea" id="RHEA-COMP:10283"/>
        <dbReference type="Rhea" id="RHEA-COMP:10284"/>
        <dbReference type="ChEBI" id="CHEBI:15378"/>
        <dbReference type="ChEBI" id="CHEBI:57856"/>
        <dbReference type="ChEBI" id="CHEBI:59789"/>
        <dbReference type="ChEBI" id="CHEBI:65315"/>
        <dbReference type="ChEBI" id="CHEBI:74502"/>
        <dbReference type="EC" id="2.1.1.193"/>
    </reaction>
</comment>
<comment type="caution">
    <text evidence="14">The sequence shown here is derived from an EMBL/GenBank/DDBJ whole genome shotgun (WGS) entry which is preliminary data.</text>
</comment>
<dbReference type="CDD" id="cd18084">
    <property type="entry name" value="RsmE-like"/>
    <property type="match status" value="1"/>
</dbReference>
<evidence type="ECO:0000256" key="4">
    <source>
        <dbReference type="ARBA" id="ARBA00013673"/>
    </source>
</evidence>
<dbReference type="EC" id="2.1.1.193" evidence="3"/>
<dbReference type="InterPro" id="IPR046886">
    <property type="entry name" value="RsmE_MTase_dom"/>
</dbReference>
<evidence type="ECO:0000256" key="12">
    <source>
        <dbReference type="ARBA" id="ARBA00047944"/>
    </source>
</evidence>
<evidence type="ECO:0000313" key="15">
    <source>
        <dbReference type="Proteomes" id="UP000886724"/>
    </source>
</evidence>
<evidence type="ECO:0000256" key="8">
    <source>
        <dbReference type="ARBA" id="ARBA00022679"/>
    </source>
</evidence>
<evidence type="ECO:0000256" key="6">
    <source>
        <dbReference type="ARBA" id="ARBA00022552"/>
    </source>
</evidence>
<dbReference type="PANTHER" id="PTHR30027:SF3">
    <property type="entry name" value="16S RRNA (URACIL(1498)-N(3))-METHYLTRANSFERASE"/>
    <property type="match status" value="1"/>
</dbReference>
<dbReference type="GO" id="GO:0005737">
    <property type="term" value="C:cytoplasm"/>
    <property type="evidence" value="ECO:0007669"/>
    <property type="project" value="UniProtKB-SubCell"/>
</dbReference>
<dbReference type="PANTHER" id="PTHR30027">
    <property type="entry name" value="RIBOSOMAL RNA SMALL SUBUNIT METHYLTRANSFERASE E"/>
    <property type="match status" value="1"/>
</dbReference>
<reference evidence="14" key="2">
    <citation type="submission" date="2021-04" db="EMBL/GenBank/DDBJ databases">
        <authorList>
            <person name="Gilroy R."/>
        </authorList>
    </citation>
    <scope>NUCLEOTIDE SEQUENCE</scope>
    <source>
        <strain evidence="14">ChiGjej1B1-14440</strain>
    </source>
</reference>
<dbReference type="NCBIfam" id="TIGR00046">
    <property type="entry name" value="RsmE family RNA methyltransferase"/>
    <property type="match status" value="1"/>
</dbReference>
<keyword evidence="9" id="KW-0949">S-adenosyl-L-methionine</keyword>
<sequence>ELDVDVTLIYALPKGDKFELVLQKATELGVKRIVPLLSRRCVVKTNEQKFAKKMIRYQKILKEASEQSHRNIIPEITNVINLKQLGDYLGDYNLVAYEELAKQGEHMVLKETLKQLHSGAKITIIVGCEGGFDQDEITQMELLGVKACSLGKRILRSETAPLYFLSVIGYSREIER</sequence>
<dbReference type="Proteomes" id="UP000886724">
    <property type="component" value="Unassembled WGS sequence"/>
</dbReference>
<comment type="subcellular location">
    <subcellularLocation>
        <location evidence="1">Cytoplasm</location>
    </subcellularLocation>
</comment>
<evidence type="ECO:0000256" key="7">
    <source>
        <dbReference type="ARBA" id="ARBA00022603"/>
    </source>
</evidence>
<reference evidence="14" key="1">
    <citation type="journal article" date="2021" name="PeerJ">
        <title>Extensive microbial diversity within the chicken gut microbiome revealed by metagenomics and culture.</title>
        <authorList>
            <person name="Gilroy R."/>
            <person name="Ravi A."/>
            <person name="Getino M."/>
            <person name="Pursley I."/>
            <person name="Horton D.L."/>
            <person name="Alikhan N.F."/>
            <person name="Baker D."/>
            <person name="Gharbi K."/>
            <person name="Hall N."/>
            <person name="Watson M."/>
            <person name="Adriaenssens E.M."/>
            <person name="Foster-Nyarko E."/>
            <person name="Jarju S."/>
            <person name="Secka A."/>
            <person name="Antonio M."/>
            <person name="Oren A."/>
            <person name="Chaudhuri R.R."/>
            <person name="La Ragione R."/>
            <person name="Hildebrand F."/>
            <person name="Pallen M.J."/>
        </authorList>
    </citation>
    <scope>NUCLEOTIDE SEQUENCE</scope>
    <source>
        <strain evidence="14">ChiGjej1B1-14440</strain>
    </source>
</reference>
<dbReference type="Pfam" id="PF04452">
    <property type="entry name" value="Methyltrans_RNA"/>
    <property type="match status" value="1"/>
</dbReference>
<keyword evidence="6" id="KW-0698">rRNA processing</keyword>
<proteinExistence type="inferred from homology"/>
<name>A0A9D1XMX8_9FIRM</name>
<dbReference type="InterPro" id="IPR029026">
    <property type="entry name" value="tRNA_m1G_MTases_N"/>
</dbReference>
<dbReference type="GO" id="GO:0070042">
    <property type="term" value="F:rRNA (uridine-N3-)-methyltransferase activity"/>
    <property type="evidence" value="ECO:0007669"/>
    <property type="project" value="TreeGrafter"/>
</dbReference>
<accession>A0A9D1XMX8</accession>
<gene>
    <name evidence="14" type="ORF">H9980_09975</name>
</gene>
<evidence type="ECO:0000256" key="11">
    <source>
        <dbReference type="ARBA" id="ARBA00033196"/>
    </source>
</evidence>
<evidence type="ECO:0000256" key="10">
    <source>
        <dbReference type="ARBA" id="ARBA00025699"/>
    </source>
</evidence>
<evidence type="ECO:0000256" key="3">
    <source>
        <dbReference type="ARBA" id="ARBA00012328"/>
    </source>
</evidence>
<keyword evidence="7 14" id="KW-0489">Methyltransferase</keyword>
<feature type="domain" description="Ribosomal RNA small subunit methyltransferase E methyltransferase" evidence="13">
    <location>
        <begin position="2"/>
        <end position="168"/>
    </location>
</feature>
<feature type="non-terminal residue" evidence="14">
    <location>
        <position position="1"/>
    </location>
</feature>
<dbReference type="AlphaFoldDB" id="A0A9D1XMX8"/>
<evidence type="ECO:0000313" key="14">
    <source>
        <dbReference type="EMBL" id="HIX82279.1"/>
    </source>
</evidence>
<comment type="similarity">
    <text evidence="2">Belongs to the RNA methyltransferase RsmE family.</text>
</comment>
<dbReference type="GO" id="GO:0070475">
    <property type="term" value="P:rRNA base methylation"/>
    <property type="evidence" value="ECO:0007669"/>
    <property type="project" value="TreeGrafter"/>
</dbReference>
<evidence type="ECO:0000256" key="2">
    <source>
        <dbReference type="ARBA" id="ARBA00005528"/>
    </source>
</evidence>
<organism evidence="14 15">
    <name type="scientific">Candidatus Erysipelatoclostridium merdavium</name>
    <dbReference type="NCBI Taxonomy" id="2838566"/>
    <lineage>
        <taxon>Bacteria</taxon>
        <taxon>Bacillati</taxon>
        <taxon>Bacillota</taxon>
        <taxon>Erysipelotrichia</taxon>
        <taxon>Erysipelotrichales</taxon>
        <taxon>Erysipelotrichales incertae sedis</taxon>
    </lineage>
</organism>
<dbReference type="InterPro" id="IPR006700">
    <property type="entry name" value="RsmE"/>
</dbReference>
<protein>
    <recommendedName>
        <fullName evidence="4">Ribosomal RNA small subunit methyltransferase E</fullName>
        <ecNumber evidence="3">2.1.1.193</ecNumber>
    </recommendedName>
    <alternativeName>
        <fullName evidence="11">16S rRNA m3U1498 methyltransferase</fullName>
    </alternativeName>
</protein>
<evidence type="ECO:0000256" key="9">
    <source>
        <dbReference type="ARBA" id="ARBA00022691"/>
    </source>
</evidence>
<dbReference type="Gene3D" id="3.40.1280.10">
    <property type="match status" value="1"/>
</dbReference>
<evidence type="ECO:0000256" key="1">
    <source>
        <dbReference type="ARBA" id="ARBA00004496"/>
    </source>
</evidence>
<evidence type="ECO:0000259" key="13">
    <source>
        <dbReference type="Pfam" id="PF04452"/>
    </source>
</evidence>
<dbReference type="InterPro" id="IPR029028">
    <property type="entry name" value="Alpha/beta_knot_MTases"/>
</dbReference>
<comment type="function">
    <text evidence="10">Specifically methylates the N3 position of the uracil ring of uridine 1498 (m3U1498) in 16S rRNA. Acts on the fully assembled 30S ribosomal subunit.</text>
</comment>